<dbReference type="PANTHER" id="PTHR32278:SF131">
    <property type="entry name" value="F-BOX PROTEIN PP2-A13"/>
    <property type="match status" value="1"/>
</dbReference>
<evidence type="ECO:0000313" key="3">
    <source>
        <dbReference type="Proteomes" id="UP000242715"/>
    </source>
</evidence>
<dbReference type="Proteomes" id="UP000242715">
    <property type="component" value="Unassembled WGS sequence"/>
</dbReference>
<dbReference type="Gene3D" id="1.20.1280.50">
    <property type="match status" value="1"/>
</dbReference>
<dbReference type="AlphaFoldDB" id="A0A2Z6M693"/>
<feature type="domain" description="F-box" evidence="1">
    <location>
        <begin position="1"/>
        <end position="47"/>
    </location>
</feature>
<reference evidence="3" key="1">
    <citation type="journal article" date="2017" name="Front. Plant Sci.">
        <title>Climate Clever Clovers: New Paradigm to Reduce the Environmental Footprint of Ruminants by Breeding Low Methanogenic Forages Utilizing Haplotype Variation.</title>
        <authorList>
            <person name="Kaur P."/>
            <person name="Appels R."/>
            <person name="Bayer P.E."/>
            <person name="Keeble-Gagnere G."/>
            <person name="Wang J."/>
            <person name="Hirakawa H."/>
            <person name="Shirasawa K."/>
            <person name="Vercoe P."/>
            <person name="Stefanova K."/>
            <person name="Durmic Z."/>
            <person name="Nichols P."/>
            <person name="Revell C."/>
            <person name="Isobe S.N."/>
            <person name="Edwards D."/>
            <person name="Erskine W."/>
        </authorList>
    </citation>
    <scope>NUCLEOTIDE SEQUENCE [LARGE SCALE GENOMIC DNA]</scope>
    <source>
        <strain evidence="3">cv. Daliak</strain>
    </source>
</reference>
<proteinExistence type="predicted"/>
<organism evidence="2 3">
    <name type="scientific">Trifolium subterraneum</name>
    <name type="common">Subterranean clover</name>
    <dbReference type="NCBI Taxonomy" id="3900"/>
    <lineage>
        <taxon>Eukaryota</taxon>
        <taxon>Viridiplantae</taxon>
        <taxon>Streptophyta</taxon>
        <taxon>Embryophyta</taxon>
        <taxon>Tracheophyta</taxon>
        <taxon>Spermatophyta</taxon>
        <taxon>Magnoliopsida</taxon>
        <taxon>eudicotyledons</taxon>
        <taxon>Gunneridae</taxon>
        <taxon>Pentapetalae</taxon>
        <taxon>rosids</taxon>
        <taxon>fabids</taxon>
        <taxon>Fabales</taxon>
        <taxon>Fabaceae</taxon>
        <taxon>Papilionoideae</taxon>
        <taxon>50 kb inversion clade</taxon>
        <taxon>NPAAA clade</taxon>
        <taxon>Hologalegina</taxon>
        <taxon>IRL clade</taxon>
        <taxon>Trifolieae</taxon>
        <taxon>Trifolium</taxon>
    </lineage>
</organism>
<dbReference type="Pfam" id="PF00646">
    <property type="entry name" value="F-box"/>
    <property type="match status" value="1"/>
</dbReference>
<name>A0A2Z6M693_TRISU</name>
<dbReference type="PROSITE" id="PS50181">
    <property type="entry name" value="FBOX"/>
    <property type="match status" value="1"/>
</dbReference>
<dbReference type="PANTHER" id="PTHR32278">
    <property type="entry name" value="F-BOX DOMAIN-CONTAINING PROTEIN"/>
    <property type="match status" value="1"/>
</dbReference>
<dbReference type="OrthoDB" id="1918565at2759"/>
<dbReference type="CDD" id="cd22162">
    <property type="entry name" value="F-box_AtSKIP3-like"/>
    <property type="match status" value="1"/>
</dbReference>
<sequence length="290" mass="32823">MVEFQELPEGCITAILALTTPVDACRLSLVSNTFRSAADSDAVWNQFLPSDRHFIDSIISDSPSLANFPTKKDLYLALSDRPIIIDNGKKSFQLDRKSGKKCYMLAARSFAIAWGDNDSHWTWIPMPGSRMAKGPCLLYEWKWSPVECFSRFPEVAQLFNVCWLEICGTINTIALSPNTQYAVYVIFKMINAWGFPECPVELSVGIEGGHCSTKIVCLDPNVKDTRDERVVGLQRPSLRSDEWLEIEMGEFFNSGLEDEEVQMSVIETKYGDWKEGLFLEGIEVRSKYDT</sequence>
<dbReference type="InterPro" id="IPR025886">
    <property type="entry name" value="PP2-like"/>
</dbReference>
<keyword evidence="3" id="KW-1185">Reference proteome</keyword>
<dbReference type="InterPro" id="IPR001810">
    <property type="entry name" value="F-box_dom"/>
</dbReference>
<evidence type="ECO:0000313" key="2">
    <source>
        <dbReference type="EMBL" id="GAU20607.1"/>
    </source>
</evidence>
<dbReference type="SMART" id="SM00256">
    <property type="entry name" value="FBOX"/>
    <property type="match status" value="1"/>
</dbReference>
<evidence type="ECO:0000259" key="1">
    <source>
        <dbReference type="PROSITE" id="PS50181"/>
    </source>
</evidence>
<dbReference type="SUPFAM" id="SSF81383">
    <property type="entry name" value="F-box domain"/>
    <property type="match status" value="1"/>
</dbReference>
<dbReference type="InterPro" id="IPR036047">
    <property type="entry name" value="F-box-like_dom_sf"/>
</dbReference>
<gene>
    <name evidence="2" type="ORF">TSUD_33430</name>
</gene>
<dbReference type="EMBL" id="DF973216">
    <property type="protein sequence ID" value="GAU20607.1"/>
    <property type="molecule type" value="Genomic_DNA"/>
</dbReference>
<protein>
    <recommendedName>
        <fullName evidence="1">F-box domain-containing protein</fullName>
    </recommendedName>
</protein>
<dbReference type="Pfam" id="PF14299">
    <property type="entry name" value="PP2"/>
    <property type="match status" value="2"/>
</dbReference>
<accession>A0A2Z6M693</accession>